<evidence type="ECO:0000256" key="1">
    <source>
        <dbReference type="SAM" id="Phobius"/>
    </source>
</evidence>
<organism evidence="2 3">
    <name type="scientific">Psophocarpus tetragonolobus</name>
    <name type="common">Winged bean</name>
    <name type="synonym">Dolichos tetragonolobus</name>
    <dbReference type="NCBI Taxonomy" id="3891"/>
    <lineage>
        <taxon>Eukaryota</taxon>
        <taxon>Viridiplantae</taxon>
        <taxon>Streptophyta</taxon>
        <taxon>Embryophyta</taxon>
        <taxon>Tracheophyta</taxon>
        <taxon>Spermatophyta</taxon>
        <taxon>Magnoliopsida</taxon>
        <taxon>eudicotyledons</taxon>
        <taxon>Gunneridae</taxon>
        <taxon>Pentapetalae</taxon>
        <taxon>rosids</taxon>
        <taxon>fabids</taxon>
        <taxon>Fabales</taxon>
        <taxon>Fabaceae</taxon>
        <taxon>Papilionoideae</taxon>
        <taxon>50 kb inversion clade</taxon>
        <taxon>NPAAA clade</taxon>
        <taxon>indigoferoid/millettioid clade</taxon>
        <taxon>Phaseoleae</taxon>
        <taxon>Psophocarpus</taxon>
    </lineage>
</organism>
<reference evidence="2 3" key="1">
    <citation type="submission" date="2024-01" db="EMBL/GenBank/DDBJ databases">
        <title>The genomes of 5 underutilized Papilionoideae crops provide insights into root nodulation and disease resistanc.</title>
        <authorList>
            <person name="Jiang F."/>
        </authorList>
    </citation>
    <scope>NUCLEOTIDE SEQUENCE [LARGE SCALE GENOMIC DNA]</scope>
    <source>
        <strain evidence="2">DUOXIRENSHENG_FW03</strain>
        <tissue evidence="2">Leaves</tissue>
    </source>
</reference>
<protein>
    <submittedName>
        <fullName evidence="2">Uncharacterized protein</fullName>
    </submittedName>
</protein>
<keyword evidence="1" id="KW-0812">Transmembrane</keyword>
<keyword evidence="1" id="KW-1133">Transmembrane helix</keyword>
<dbReference type="Proteomes" id="UP001386955">
    <property type="component" value="Unassembled WGS sequence"/>
</dbReference>
<sequence>MVNSIRKWGEVAPILLQSHYKRSSLCSKLEPIMEEESPQRVRILNKSVFVSMPLLLSGFLYIFLYRGAMMIMVVNDTILAPYMGPYYVIRINS</sequence>
<accession>A0AAN9T1K3</accession>
<feature type="transmembrane region" description="Helical" evidence="1">
    <location>
        <begin position="43"/>
        <end position="64"/>
    </location>
</feature>
<keyword evidence="1" id="KW-0472">Membrane</keyword>
<evidence type="ECO:0000313" key="3">
    <source>
        <dbReference type="Proteomes" id="UP001386955"/>
    </source>
</evidence>
<dbReference type="EMBL" id="JAYMYS010000001">
    <property type="protein sequence ID" value="KAK7411685.1"/>
    <property type="molecule type" value="Genomic_DNA"/>
</dbReference>
<dbReference type="AlphaFoldDB" id="A0AAN9T1K3"/>
<name>A0AAN9T1K3_PSOTE</name>
<keyword evidence="3" id="KW-1185">Reference proteome</keyword>
<dbReference type="PANTHER" id="PTHR36063">
    <property type="entry name" value="ARABIDOPSIS THALIANA GENOMIC DNA, CHROMOSOME 5, P1 CLONE:MOK16"/>
    <property type="match status" value="1"/>
</dbReference>
<evidence type="ECO:0000313" key="2">
    <source>
        <dbReference type="EMBL" id="KAK7411685.1"/>
    </source>
</evidence>
<dbReference type="PANTHER" id="PTHR36063:SF3">
    <property type="entry name" value="PROTEIN, PUTATIVE-RELATED"/>
    <property type="match status" value="1"/>
</dbReference>
<gene>
    <name evidence="2" type="ORF">VNO78_03121</name>
</gene>
<proteinExistence type="predicted"/>
<comment type="caution">
    <text evidence="2">The sequence shown here is derived from an EMBL/GenBank/DDBJ whole genome shotgun (WGS) entry which is preliminary data.</text>
</comment>